<evidence type="ECO:0000313" key="12">
    <source>
        <dbReference type="EMBL" id="MST58929.1"/>
    </source>
</evidence>
<comment type="catalytic activity">
    <reaction evidence="8">
        <text>adenosine + H2O + H(+) = inosine + NH4(+)</text>
        <dbReference type="Rhea" id="RHEA:24408"/>
        <dbReference type="ChEBI" id="CHEBI:15377"/>
        <dbReference type="ChEBI" id="CHEBI:15378"/>
        <dbReference type="ChEBI" id="CHEBI:16335"/>
        <dbReference type="ChEBI" id="CHEBI:17596"/>
        <dbReference type="ChEBI" id="CHEBI:28938"/>
        <dbReference type="EC" id="3.5.4.4"/>
    </reaction>
    <physiologicalReaction direction="left-to-right" evidence="8">
        <dbReference type="Rhea" id="RHEA:24409"/>
    </physiologicalReaction>
</comment>
<gene>
    <name evidence="12" type="primary">pgeF</name>
    <name evidence="12" type="ORF">FYJ59_11880</name>
</gene>
<proteinExistence type="inferred from homology"/>
<evidence type="ECO:0000256" key="3">
    <source>
        <dbReference type="ARBA" id="ARBA00007353"/>
    </source>
</evidence>
<comment type="catalytic activity">
    <reaction evidence="9">
        <text>adenosine + phosphate = alpha-D-ribose 1-phosphate + adenine</text>
        <dbReference type="Rhea" id="RHEA:27642"/>
        <dbReference type="ChEBI" id="CHEBI:16335"/>
        <dbReference type="ChEBI" id="CHEBI:16708"/>
        <dbReference type="ChEBI" id="CHEBI:43474"/>
        <dbReference type="ChEBI" id="CHEBI:57720"/>
        <dbReference type="EC" id="2.4.2.1"/>
    </reaction>
    <physiologicalReaction direction="left-to-right" evidence="9">
        <dbReference type="Rhea" id="RHEA:27643"/>
    </physiologicalReaction>
</comment>
<sequence>MYQLIRSKHGDKNSIQQRQAGELEYLVFPKLEETGVVKHLFTTRTGGVSSGIYATMNLSFSRGDDPLNVMENYRRIGEVLGTDPEHMVASRQTHTTNIHAVTEKDCGNGIGRASSYEDIDGLVTDVPGIALVTYYADCVPLYFVDPVHRAIGLAHSGWRGTVAGMAACMVLYMQEHFHSRPEDLVTAIGPSICADCYEIGEDVAEQFRGHFPEKVLQKGKAPGKYQLDLWQANRSILLNAGVLPEHIAVTDVCTCHNPEYLFSHRASHGQRGNLAAFLMLKNNS</sequence>
<evidence type="ECO:0000256" key="8">
    <source>
        <dbReference type="ARBA" id="ARBA00047989"/>
    </source>
</evidence>
<evidence type="ECO:0000256" key="2">
    <source>
        <dbReference type="ARBA" id="ARBA00003215"/>
    </source>
</evidence>
<keyword evidence="6" id="KW-0378">Hydrolase</keyword>
<keyword evidence="4" id="KW-0808">Transferase</keyword>
<evidence type="ECO:0000256" key="5">
    <source>
        <dbReference type="ARBA" id="ARBA00022723"/>
    </source>
</evidence>
<evidence type="ECO:0000256" key="4">
    <source>
        <dbReference type="ARBA" id="ARBA00022679"/>
    </source>
</evidence>
<dbReference type="CDD" id="cd16833">
    <property type="entry name" value="YfiH"/>
    <property type="match status" value="1"/>
</dbReference>
<dbReference type="GO" id="GO:0005507">
    <property type="term" value="F:copper ion binding"/>
    <property type="evidence" value="ECO:0007669"/>
    <property type="project" value="TreeGrafter"/>
</dbReference>
<reference evidence="12 13" key="1">
    <citation type="submission" date="2019-08" db="EMBL/GenBank/DDBJ databases">
        <title>In-depth cultivation of the pig gut microbiome towards novel bacterial diversity and tailored functional studies.</title>
        <authorList>
            <person name="Wylensek D."/>
            <person name="Hitch T.C.A."/>
            <person name="Clavel T."/>
        </authorList>
    </citation>
    <scope>NUCLEOTIDE SEQUENCE [LARGE SCALE GENOMIC DNA]</scope>
    <source>
        <strain evidence="12 13">WCA3-601-WT-6H</strain>
    </source>
</reference>
<dbReference type="NCBIfam" id="TIGR00726">
    <property type="entry name" value="peptidoglycan editing factor PgeF"/>
    <property type="match status" value="1"/>
</dbReference>
<dbReference type="PANTHER" id="PTHR30616">
    <property type="entry name" value="UNCHARACTERIZED PROTEIN YFIH"/>
    <property type="match status" value="1"/>
</dbReference>
<evidence type="ECO:0000313" key="13">
    <source>
        <dbReference type="Proteomes" id="UP000476055"/>
    </source>
</evidence>
<evidence type="ECO:0000256" key="10">
    <source>
        <dbReference type="ARBA" id="ARBA00049893"/>
    </source>
</evidence>
<keyword evidence="7" id="KW-0862">Zinc</keyword>
<organism evidence="12 13">
    <name type="scientific">Waltera intestinalis</name>
    <dbReference type="NCBI Taxonomy" id="2606635"/>
    <lineage>
        <taxon>Bacteria</taxon>
        <taxon>Bacillati</taxon>
        <taxon>Bacillota</taxon>
        <taxon>Clostridia</taxon>
        <taxon>Lachnospirales</taxon>
        <taxon>Lachnospiraceae</taxon>
        <taxon>Waltera</taxon>
    </lineage>
</organism>
<keyword evidence="13" id="KW-1185">Reference proteome</keyword>
<dbReference type="RefSeq" id="WP_154497627.1">
    <property type="nucleotide sequence ID" value="NZ_VUMU01000017.1"/>
</dbReference>
<protein>
    <recommendedName>
        <fullName evidence="11">Purine nucleoside phosphorylase</fullName>
    </recommendedName>
</protein>
<comment type="catalytic activity">
    <reaction evidence="1">
        <text>inosine + phosphate = alpha-D-ribose 1-phosphate + hypoxanthine</text>
        <dbReference type="Rhea" id="RHEA:27646"/>
        <dbReference type="ChEBI" id="CHEBI:17368"/>
        <dbReference type="ChEBI" id="CHEBI:17596"/>
        <dbReference type="ChEBI" id="CHEBI:43474"/>
        <dbReference type="ChEBI" id="CHEBI:57720"/>
        <dbReference type="EC" id="2.4.2.1"/>
    </reaction>
    <physiologicalReaction direction="left-to-right" evidence="1">
        <dbReference type="Rhea" id="RHEA:27647"/>
    </physiologicalReaction>
</comment>
<dbReference type="Pfam" id="PF02578">
    <property type="entry name" value="Cu-oxidase_4"/>
    <property type="match status" value="1"/>
</dbReference>
<keyword evidence="5" id="KW-0479">Metal-binding</keyword>
<dbReference type="PANTHER" id="PTHR30616:SF2">
    <property type="entry name" value="PURINE NUCLEOSIDE PHOSPHORYLASE LACC1"/>
    <property type="match status" value="1"/>
</dbReference>
<dbReference type="InterPro" id="IPR011324">
    <property type="entry name" value="Cytotoxic_necrot_fac-like_cat"/>
</dbReference>
<comment type="caution">
    <text evidence="12">The sequence shown here is derived from an EMBL/GenBank/DDBJ whole genome shotgun (WGS) entry which is preliminary data.</text>
</comment>
<evidence type="ECO:0000256" key="1">
    <source>
        <dbReference type="ARBA" id="ARBA00000553"/>
    </source>
</evidence>
<comment type="catalytic activity">
    <reaction evidence="10">
        <text>S-methyl-5'-thioadenosine + phosphate = 5-(methylsulfanyl)-alpha-D-ribose 1-phosphate + adenine</text>
        <dbReference type="Rhea" id="RHEA:11852"/>
        <dbReference type="ChEBI" id="CHEBI:16708"/>
        <dbReference type="ChEBI" id="CHEBI:17509"/>
        <dbReference type="ChEBI" id="CHEBI:43474"/>
        <dbReference type="ChEBI" id="CHEBI:58533"/>
        <dbReference type="EC" id="2.4.2.28"/>
    </reaction>
    <physiologicalReaction direction="left-to-right" evidence="10">
        <dbReference type="Rhea" id="RHEA:11853"/>
    </physiologicalReaction>
</comment>
<name>A0A6L5YLB7_9FIRM</name>
<evidence type="ECO:0000256" key="9">
    <source>
        <dbReference type="ARBA" id="ARBA00048968"/>
    </source>
</evidence>
<dbReference type="InterPro" id="IPR003730">
    <property type="entry name" value="Cu_polyphenol_OxRdtase"/>
</dbReference>
<dbReference type="SUPFAM" id="SSF64438">
    <property type="entry name" value="CNF1/YfiH-like putative cysteine hydrolases"/>
    <property type="match status" value="1"/>
</dbReference>
<dbReference type="EMBL" id="VUMU01000017">
    <property type="protein sequence ID" value="MST58929.1"/>
    <property type="molecule type" value="Genomic_DNA"/>
</dbReference>
<dbReference type="GO" id="GO:0016787">
    <property type="term" value="F:hydrolase activity"/>
    <property type="evidence" value="ECO:0007669"/>
    <property type="project" value="UniProtKB-KW"/>
</dbReference>
<dbReference type="InterPro" id="IPR038371">
    <property type="entry name" value="Cu_polyphenol_OxRdtase_sf"/>
</dbReference>
<comment type="similarity">
    <text evidence="3 11">Belongs to the purine nucleoside phosphorylase YfiH/LACC1 family.</text>
</comment>
<evidence type="ECO:0000256" key="7">
    <source>
        <dbReference type="ARBA" id="ARBA00022833"/>
    </source>
</evidence>
<comment type="function">
    <text evidence="2">Purine nucleoside enzyme that catalyzes the phosphorolysis of adenosine and inosine nucleosides, yielding D-ribose 1-phosphate and the respective free bases, adenine and hypoxanthine. Also catalyzes the phosphorolysis of S-methyl-5'-thioadenosine into adenine and S-methyl-5-thio-alpha-D-ribose 1-phosphate. Also has adenosine deaminase activity.</text>
</comment>
<dbReference type="Proteomes" id="UP000476055">
    <property type="component" value="Unassembled WGS sequence"/>
</dbReference>
<evidence type="ECO:0000256" key="6">
    <source>
        <dbReference type="ARBA" id="ARBA00022801"/>
    </source>
</evidence>
<accession>A0A6L5YLB7</accession>
<dbReference type="Gene3D" id="3.60.140.10">
    <property type="entry name" value="CNF1/YfiH-like putative cysteine hydrolases"/>
    <property type="match status" value="1"/>
</dbReference>
<evidence type="ECO:0000256" key="11">
    <source>
        <dbReference type="RuleBase" id="RU361274"/>
    </source>
</evidence>
<dbReference type="GO" id="GO:0017061">
    <property type="term" value="F:S-methyl-5-thioadenosine phosphorylase activity"/>
    <property type="evidence" value="ECO:0007669"/>
    <property type="project" value="UniProtKB-EC"/>
</dbReference>
<dbReference type="AlphaFoldDB" id="A0A6L5YLB7"/>